<keyword evidence="6" id="KW-1185">Reference proteome</keyword>
<dbReference type="GO" id="GO:0005615">
    <property type="term" value="C:extracellular space"/>
    <property type="evidence" value="ECO:0007669"/>
    <property type="project" value="TreeGrafter"/>
</dbReference>
<dbReference type="HOGENOM" id="CLU_069908_0_0_1"/>
<dbReference type="KEGG" id="phu:Phum_PHUM595820"/>
<dbReference type="OrthoDB" id="8186595at2759"/>
<dbReference type="InterPro" id="IPR038606">
    <property type="entry name" value="To_sf"/>
</dbReference>
<dbReference type="InParanoid" id="E0W2M0"/>
<name>E0W2M0_PEDHC</name>
<comment type="similarity">
    <text evidence="3">Belongs to the TO family.</text>
</comment>
<reference evidence="4" key="1">
    <citation type="submission" date="2007-04" db="EMBL/GenBank/DDBJ databases">
        <title>Annotation of Pediculus humanus corporis strain USDA.</title>
        <authorList>
            <person name="Kirkness E."/>
            <person name="Hannick L."/>
            <person name="Hass B."/>
            <person name="Bruggner R."/>
            <person name="Lawson D."/>
            <person name="Bidwell S."/>
            <person name="Joardar V."/>
            <person name="Caler E."/>
            <person name="Walenz B."/>
            <person name="Inman J."/>
            <person name="Schobel S."/>
            <person name="Galinsky K."/>
            <person name="Amedeo P."/>
            <person name="Strausberg R."/>
        </authorList>
    </citation>
    <scope>NUCLEOTIDE SEQUENCE</scope>
    <source>
        <strain evidence="4">USDA</strain>
    </source>
</reference>
<dbReference type="EMBL" id="AAZO01007260">
    <property type="status" value="NOT_ANNOTATED_CDS"/>
    <property type="molecule type" value="Genomic_DNA"/>
</dbReference>
<accession>E0W2M0</accession>
<reference evidence="4" key="2">
    <citation type="submission" date="2007-04" db="EMBL/GenBank/DDBJ databases">
        <title>The genome of the human body louse.</title>
        <authorList>
            <consortium name="The Human Body Louse Genome Consortium"/>
            <person name="Kirkness E."/>
            <person name="Walenz B."/>
            <person name="Hass B."/>
            <person name="Bruggner R."/>
            <person name="Strausberg R."/>
        </authorList>
    </citation>
    <scope>NUCLEOTIDE SEQUENCE</scope>
    <source>
        <strain evidence="4">USDA</strain>
    </source>
</reference>
<dbReference type="PANTHER" id="PTHR11008">
    <property type="entry name" value="PROTEIN TAKEOUT-LIKE PROTEIN"/>
    <property type="match status" value="1"/>
</dbReference>
<dbReference type="Proteomes" id="UP000009046">
    <property type="component" value="Unassembled WGS sequence"/>
</dbReference>
<evidence type="ECO:0000256" key="3">
    <source>
        <dbReference type="ARBA" id="ARBA00060902"/>
    </source>
</evidence>
<evidence type="ECO:0000256" key="1">
    <source>
        <dbReference type="ARBA" id="ARBA00022729"/>
    </source>
</evidence>
<dbReference type="eggNOG" id="ENOG502SQ21">
    <property type="taxonomic scope" value="Eukaryota"/>
</dbReference>
<evidence type="ECO:0000256" key="2">
    <source>
        <dbReference type="ARBA" id="ARBA00023108"/>
    </source>
</evidence>
<dbReference type="AlphaFoldDB" id="E0W2M0"/>
<dbReference type="EMBL" id="DS235879">
    <property type="protein sequence ID" value="EEB19876.1"/>
    <property type="molecule type" value="Genomic_DNA"/>
</dbReference>
<keyword evidence="2" id="KW-0090">Biological rhythms</keyword>
<dbReference type="FunFam" id="3.15.10.30:FF:000001">
    <property type="entry name" value="Takeout-like protein 1"/>
    <property type="match status" value="1"/>
</dbReference>
<organism>
    <name type="scientific">Pediculus humanus subsp. corporis</name>
    <name type="common">Body louse</name>
    <dbReference type="NCBI Taxonomy" id="121224"/>
    <lineage>
        <taxon>Eukaryota</taxon>
        <taxon>Metazoa</taxon>
        <taxon>Ecdysozoa</taxon>
        <taxon>Arthropoda</taxon>
        <taxon>Hexapoda</taxon>
        <taxon>Insecta</taxon>
        <taxon>Pterygota</taxon>
        <taxon>Neoptera</taxon>
        <taxon>Paraneoptera</taxon>
        <taxon>Psocodea</taxon>
        <taxon>Troctomorpha</taxon>
        <taxon>Phthiraptera</taxon>
        <taxon>Anoplura</taxon>
        <taxon>Pediculidae</taxon>
        <taxon>Pediculus</taxon>
    </lineage>
</organism>
<protein>
    <submittedName>
        <fullName evidence="4">Protein takeout, putative</fullName>
    </submittedName>
</protein>
<dbReference type="STRING" id="121224.E0W2M0"/>
<evidence type="ECO:0000313" key="6">
    <source>
        <dbReference type="Proteomes" id="UP000009046"/>
    </source>
</evidence>
<keyword evidence="1" id="KW-0732">Signal</keyword>
<dbReference type="VEuPathDB" id="VectorBase:PHUM595820"/>
<dbReference type="GeneID" id="8239610"/>
<evidence type="ECO:0000313" key="4">
    <source>
        <dbReference type="EMBL" id="EEB19876.1"/>
    </source>
</evidence>
<dbReference type="Gene3D" id="3.15.10.30">
    <property type="entry name" value="Haemolymph juvenile hormone binding protein"/>
    <property type="match status" value="1"/>
</dbReference>
<evidence type="ECO:0000313" key="5">
    <source>
        <dbReference type="EnsemblMetazoa" id="PHUM595820-PA"/>
    </source>
</evidence>
<dbReference type="InterPro" id="IPR010562">
    <property type="entry name" value="Haemolymph_juvenile_hormone-bd"/>
</dbReference>
<dbReference type="PANTHER" id="PTHR11008:SF32">
    <property type="entry name" value="CIRCADIAN CLOCK-CONTROLLED PROTEIN DAYWAKE-RELATED"/>
    <property type="match status" value="1"/>
</dbReference>
<reference evidence="5" key="3">
    <citation type="submission" date="2021-02" db="UniProtKB">
        <authorList>
            <consortium name="EnsemblMetazoa"/>
        </authorList>
    </citation>
    <scope>IDENTIFICATION</scope>
    <source>
        <strain evidence="5">USDA</strain>
    </source>
</reference>
<dbReference type="CTD" id="8239610"/>
<dbReference type="GO" id="GO:0007623">
    <property type="term" value="P:circadian rhythm"/>
    <property type="evidence" value="ECO:0007669"/>
    <property type="project" value="UniProtKB-ARBA"/>
</dbReference>
<dbReference type="Pfam" id="PF06585">
    <property type="entry name" value="JHBP"/>
    <property type="match status" value="1"/>
</dbReference>
<dbReference type="SMART" id="SM00700">
    <property type="entry name" value="JHBP"/>
    <property type="match status" value="1"/>
</dbReference>
<dbReference type="RefSeq" id="XP_002432614.1">
    <property type="nucleotide sequence ID" value="XM_002432569.1"/>
</dbReference>
<sequence>MNAIQTSIPILQPGLPKFGIFTLDPLKIVSLEIGEGSNNRPVSINLKFKDFSLAGIRSAVITNVVSDLNNYHLEIRGYLKDPVKIESDYEMKGNILFLPLVGNGKCHLTLDDVKAALILKGSPLTKDGKVYMDLKSLELKLETSRLHMNFENLLSENKEVGDNLNQFLNENWKEIFAEINPAITQALGTAFKEIATRLFNKIPYDDVFLP</sequence>
<dbReference type="EnsemblMetazoa" id="PHUM595820-RA">
    <property type="protein sequence ID" value="PHUM595820-PA"/>
    <property type="gene ID" value="PHUM595820"/>
</dbReference>
<dbReference type="OMA" id="TTRFHMH"/>
<gene>
    <name evidence="5" type="primary">8239610</name>
    <name evidence="4" type="ORF">Phum_PHUM595820</name>
</gene>
<proteinExistence type="inferred from homology"/>